<evidence type="ECO:0000313" key="2">
    <source>
        <dbReference type="EMBL" id="VWL85261.1"/>
    </source>
</evidence>
<dbReference type="RefSeq" id="WP_156683269.1">
    <property type="nucleotide sequence ID" value="NZ_CABWIB010000001.1"/>
</dbReference>
<dbReference type="AlphaFoldDB" id="A0A6I8MDU6"/>
<name>A0A6I8MDU6_9FUSO</name>
<evidence type="ECO:0000259" key="1">
    <source>
        <dbReference type="Pfam" id="PF01863"/>
    </source>
</evidence>
<dbReference type="Proteomes" id="UP000419017">
    <property type="component" value="Unassembled WGS sequence"/>
</dbReference>
<dbReference type="Pfam" id="PF01863">
    <property type="entry name" value="YgjP-like"/>
    <property type="match status" value="1"/>
</dbReference>
<accession>A0A6I8MDU6</accession>
<organism evidence="2 3">
    <name type="scientific">Oceanivirga miroungae</name>
    <dbReference type="NCBI Taxonomy" id="1130046"/>
    <lineage>
        <taxon>Bacteria</taxon>
        <taxon>Fusobacteriati</taxon>
        <taxon>Fusobacteriota</taxon>
        <taxon>Fusobacteriia</taxon>
        <taxon>Fusobacteriales</taxon>
        <taxon>Leptotrichiaceae</taxon>
        <taxon>Oceanivirga</taxon>
    </lineage>
</organism>
<dbReference type="PANTHER" id="PTHR30399:SF1">
    <property type="entry name" value="UTP PYROPHOSPHATASE"/>
    <property type="match status" value="1"/>
</dbReference>
<dbReference type="Gene3D" id="3.30.2010.10">
    <property type="entry name" value="Metalloproteases ('zincins'), catalytic domain"/>
    <property type="match status" value="1"/>
</dbReference>
<gene>
    <name evidence="2" type="ORF">OMES3154_00544</name>
</gene>
<proteinExistence type="predicted"/>
<protein>
    <recommendedName>
        <fullName evidence="1">YgjP-like metallopeptidase domain-containing protein</fullName>
    </recommendedName>
</protein>
<dbReference type="EMBL" id="CABWIB010000001">
    <property type="protein sequence ID" value="VWL85261.1"/>
    <property type="molecule type" value="Genomic_DNA"/>
</dbReference>
<evidence type="ECO:0000313" key="3">
    <source>
        <dbReference type="Proteomes" id="UP000419017"/>
    </source>
</evidence>
<sequence length="228" mass="27333">MENKSLILGYTVVRKKIKNINLRIDSNLNVYISAPLNLDDYQIEKFIISKKAWIDKNIKRFSDYKDINKNLDTYENDSYIFFYGGKYRLVLKIGEKNIEFNDDDIVITNKIIDKESIKKIIYTDLYYPKARKLFVKRLDYYLELMSEKKDINLKISNIKSKWGLCIPQKREIRLNIDLMKKSIEEIDSVVVHEVAHLKHPNHSKNFYNEIDKYFKNYKEVNKKLNSRI</sequence>
<dbReference type="InterPro" id="IPR053136">
    <property type="entry name" value="UTP_pyrophosphatase-like"/>
</dbReference>
<dbReference type="PANTHER" id="PTHR30399">
    <property type="entry name" value="UNCHARACTERIZED PROTEIN YGJP"/>
    <property type="match status" value="1"/>
</dbReference>
<reference evidence="2 3" key="1">
    <citation type="submission" date="2019-10" db="EMBL/GenBank/DDBJ databases">
        <authorList>
            <person name="Blom J."/>
        </authorList>
    </citation>
    <scope>NUCLEOTIDE SEQUENCE [LARGE SCALE GENOMIC DNA]</scope>
    <source>
        <strain evidence="2 3">ES3154-GLU</strain>
    </source>
</reference>
<dbReference type="InterPro" id="IPR002725">
    <property type="entry name" value="YgjP-like_metallopeptidase"/>
</dbReference>
<dbReference type="CDD" id="cd07344">
    <property type="entry name" value="M48_yhfN_like"/>
    <property type="match status" value="1"/>
</dbReference>
<keyword evidence="3" id="KW-1185">Reference proteome</keyword>
<feature type="domain" description="YgjP-like metallopeptidase" evidence="1">
    <location>
        <begin position="18"/>
        <end position="226"/>
    </location>
</feature>